<organism evidence="1 2">
    <name type="scientific">Nocardia pulmonis</name>
    <dbReference type="NCBI Taxonomy" id="2951408"/>
    <lineage>
        <taxon>Bacteria</taxon>
        <taxon>Bacillati</taxon>
        <taxon>Actinomycetota</taxon>
        <taxon>Actinomycetes</taxon>
        <taxon>Mycobacteriales</taxon>
        <taxon>Nocardiaceae</taxon>
        <taxon>Nocardia</taxon>
    </lineage>
</organism>
<dbReference type="AlphaFoldDB" id="A0A9X2IWT0"/>
<keyword evidence="1" id="KW-0560">Oxidoreductase</keyword>
<protein>
    <submittedName>
        <fullName evidence="1">Lytic polysaccharide monooxygenase auxiliary activity family 9 protein</fullName>
    </submittedName>
</protein>
<gene>
    <name evidence="1" type="ORF">NDR86_14415</name>
</gene>
<keyword evidence="1" id="KW-0503">Monooxygenase</keyword>
<evidence type="ECO:0000313" key="1">
    <source>
        <dbReference type="EMBL" id="MCM6774668.1"/>
    </source>
</evidence>
<dbReference type="GO" id="GO:0004497">
    <property type="term" value="F:monooxygenase activity"/>
    <property type="evidence" value="ECO:0007669"/>
    <property type="project" value="UniProtKB-KW"/>
</dbReference>
<dbReference type="RefSeq" id="WP_251912482.1">
    <property type="nucleotide sequence ID" value="NZ_JAMRXG010000005.1"/>
</dbReference>
<accession>A0A9X2IWT0</accession>
<keyword evidence="2" id="KW-1185">Reference proteome</keyword>
<sequence>MTEVPVIRPYLVASFNGSAAVVPGYDAVRAAAPAPAAGSGALAGEPSAWSALPSTAGGSGTATARVAIRSGRPVLSPVPAAASGAASAEIRVGGAAPARAAGSAAVVCIATAVVDAVFNSEGRYSGLSPETIRGTAEGSLSAATGAAGPVVVAVDHGAAGAFSAASGSRSAISGAGALSVLTGLPATGAGEGTLAQVSTARAGAEARHTGAGSLTVDAVSSFQPSSMTKNGYWNRMSSSTWETISGWKPDTERYPGSAVSSDGLVVQNPKVGAKIVASVVFSSAGQFVPEAEVRVQLLVNRTVVVVGTPRKVPSGGNATIGASITATVNAGDVITVQARSSVASYHPVVDTNAESYVRVTES</sequence>
<name>A0A9X2IWT0_9NOCA</name>
<reference evidence="1" key="1">
    <citation type="submission" date="2022-06" db="EMBL/GenBank/DDBJ databases">
        <title>Novel species in genus nocardia.</title>
        <authorList>
            <person name="Li F."/>
        </authorList>
    </citation>
    <scope>NUCLEOTIDE SEQUENCE</scope>
    <source>
        <strain evidence="1">CDC141</strain>
    </source>
</reference>
<dbReference type="EMBL" id="JAMRXG010000005">
    <property type="protein sequence ID" value="MCM6774668.1"/>
    <property type="molecule type" value="Genomic_DNA"/>
</dbReference>
<dbReference type="Proteomes" id="UP001139157">
    <property type="component" value="Unassembled WGS sequence"/>
</dbReference>
<comment type="caution">
    <text evidence="1">The sequence shown here is derived from an EMBL/GenBank/DDBJ whole genome shotgun (WGS) entry which is preliminary data.</text>
</comment>
<proteinExistence type="predicted"/>
<evidence type="ECO:0000313" key="2">
    <source>
        <dbReference type="Proteomes" id="UP001139157"/>
    </source>
</evidence>